<evidence type="ECO:0000256" key="1">
    <source>
        <dbReference type="SAM" id="MobiDB-lite"/>
    </source>
</evidence>
<accession>A0AAV7MV81</accession>
<keyword evidence="3" id="KW-1185">Reference proteome</keyword>
<comment type="caution">
    <text evidence="2">The sequence shown here is derived from an EMBL/GenBank/DDBJ whole genome shotgun (WGS) entry which is preliminary data.</text>
</comment>
<dbReference type="EMBL" id="JANPWB010000013">
    <property type="protein sequence ID" value="KAJ1107069.1"/>
    <property type="molecule type" value="Genomic_DNA"/>
</dbReference>
<feature type="region of interest" description="Disordered" evidence="1">
    <location>
        <begin position="94"/>
        <end position="115"/>
    </location>
</feature>
<dbReference type="Proteomes" id="UP001066276">
    <property type="component" value="Chromosome 9"/>
</dbReference>
<sequence length="200" mass="21622">MLPSATSRRNEAVIFHCTEPALSHPSRLLERQQQTTDTAFGFCPAPRPLNLPTASAAFSAWALSPARMNPAAFQVTASEALPLLPQAATVSYSSLREEASPSPEDPLLPEHHPTHLSGPPLAPLHCRVPLWPLRSQSRLGLVPSRPLFESPCGITGAPIDVGSPDTGRLVPHVRGSSGVQNTVDLQCYRLQDRVSMIVFR</sequence>
<dbReference type="AlphaFoldDB" id="A0AAV7MV81"/>
<reference evidence="2" key="1">
    <citation type="journal article" date="2022" name="bioRxiv">
        <title>Sequencing and chromosome-scale assembly of the giantPleurodeles waltlgenome.</title>
        <authorList>
            <person name="Brown T."/>
            <person name="Elewa A."/>
            <person name="Iarovenko S."/>
            <person name="Subramanian E."/>
            <person name="Araus A.J."/>
            <person name="Petzold A."/>
            <person name="Susuki M."/>
            <person name="Suzuki K.-i.T."/>
            <person name="Hayashi T."/>
            <person name="Toyoda A."/>
            <person name="Oliveira C."/>
            <person name="Osipova E."/>
            <person name="Leigh N.D."/>
            <person name="Simon A."/>
            <person name="Yun M.H."/>
        </authorList>
    </citation>
    <scope>NUCLEOTIDE SEQUENCE</scope>
    <source>
        <strain evidence="2">20211129_DDA</strain>
        <tissue evidence="2">Liver</tissue>
    </source>
</reference>
<protein>
    <submittedName>
        <fullName evidence="2">Uncharacterized protein</fullName>
    </submittedName>
</protein>
<proteinExistence type="predicted"/>
<organism evidence="2 3">
    <name type="scientific">Pleurodeles waltl</name>
    <name type="common">Iberian ribbed newt</name>
    <dbReference type="NCBI Taxonomy" id="8319"/>
    <lineage>
        <taxon>Eukaryota</taxon>
        <taxon>Metazoa</taxon>
        <taxon>Chordata</taxon>
        <taxon>Craniata</taxon>
        <taxon>Vertebrata</taxon>
        <taxon>Euteleostomi</taxon>
        <taxon>Amphibia</taxon>
        <taxon>Batrachia</taxon>
        <taxon>Caudata</taxon>
        <taxon>Salamandroidea</taxon>
        <taxon>Salamandridae</taxon>
        <taxon>Pleurodelinae</taxon>
        <taxon>Pleurodeles</taxon>
    </lineage>
</organism>
<evidence type="ECO:0000313" key="3">
    <source>
        <dbReference type="Proteomes" id="UP001066276"/>
    </source>
</evidence>
<gene>
    <name evidence="2" type="ORF">NDU88_004466</name>
</gene>
<name>A0AAV7MV81_PLEWA</name>
<evidence type="ECO:0000313" key="2">
    <source>
        <dbReference type="EMBL" id="KAJ1107069.1"/>
    </source>
</evidence>